<accession>C3ZJR5</accession>
<dbReference type="EMBL" id="GG666633">
    <property type="protein sequence ID" value="EEN47200.1"/>
    <property type="molecule type" value="Genomic_DNA"/>
</dbReference>
<proteinExistence type="predicted"/>
<dbReference type="InParanoid" id="C3ZJR5"/>
<feature type="compositionally biased region" description="Basic and acidic residues" evidence="1">
    <location>
        <begin position="575"/>
        <end position="611"/>
    </location>
</feature>
<evidence type="ECO:0000256" key="1">
    <source>
        <dbReference type="SAM" id="MobiDB-lite"/>
    </source>
</evidence>
<sequence length="757" mass="85957">MSLYGTTNINFGLTLTPLNFEEYPPTEEVSLFLNSCECYLRRRREAEQTEGAKITEIDGTTTFPTTVESTPTYLIRQRLSKMELAMINRGREMWQAINLFAATVSAYEFGSDPPPELNSAARLHVYFRHIYSCTFPVQVVQTFADFLIENIADKKSDLFGLLRRRRDIEYPCSISDSTTLPNPQITVSFPVEYQIAEAVCSWFGVPEKTTAEQWNQYDLRTGNFDRLVDLLTCIIPNVMVPSSRIDPGTLDFDELLRALRAVHALVVMDQSVETMFDVLLMQPLQHHFTHKLHLDTVMSVEWKLWSPTTLTISPDLLPRVQKTLLGLKDTDVMPSPLTSNCLVDLAHLFQYVDTKTGCFFWLDYMTYSTRMPSPERHRRQGPTHRPSWGIEWRNVLQLVSIEDLSTTPSASSLWFEPTGADKFVVDDAMRRAGQPNHHQWWSDIVTSVFDCEDEKDLSVETFLSDRILSNLDWFKGTGRTKANVPVHDESGEFFEMPVKDLALSAPETAESSEIAEAKVENGREEENAVVKTFEVYHVYCEPGDRVELVFGDNEVEHVIVLELKEKENLSTGTGERTDESVQGEKSKEEKVAEGRCVEAHYTDDESSREAESVFSESDAETMSTSEEEEDVAEFRWPYEIELTGSLLLDEIILPDLEVKVNNYTHLCDSCATFLDGDLCLRCDFVASFKAHITNVLDGDARTRAIEQVDGQDLQSYHVCCGYVTGKCPYCHKNIFDLVTCPYCGNGLSTEHCLLNCS</sequence>
<dbReference type="AlphaFoldDB" id="C3ZJR5"/>
<name>C3ZJR5_BRAFL</name>
<feature type="region of interest" description="Disordered" evidence="1">
    <location>
        <begin position="568"/>
        <end position="630"/>
    </location>
</feature>
<organism>
    <name type="scientific">Branchiostoma floridae</name>
    <name type="common">Florida lancelet</name>
    <name type="synonym">Amphioxus</name>
    <dbReference type="NCBI Taxonomy" id="7739"/>
    <lineage>
        <taxon>Eukaryota</taxon>
        <taxon>Metazoa</taxon>
        <taxon>Chordata</taxon>
        <taxon>Cephalochordata</taxon>
        <taxon>Leptocardii</taxon>
        <taxon>Amphioxiformes</taxon>
        <taxon>Branchiostomatidae</taxon>
        <taxon>Branchiostoma</taxon>
    </lineage>
</organism>
<gene>
    <name evidence="2" type="ORF">BRAFLDRAFT_105391</name>
</gene>
<reference evidence="2" key="1">
    <citation type="journal article" date="2008" name="Nature">
        <title>The amphioxus genome and the evolution of the chordate karyotype.</title>
        <authorList>
            <consortium name="US DOE Joint Genome Institute (JGI-PGF)"/>
            <person name="Putnam N.H."/>
            <person name="Butts T."/>
            <person name="Ferrier D.E.K."/>
            <person name="Furlong R.F."/>
            <person name="Hellsten U."/>
            <person name="Kawashima T."/>
            <person name="Robinson-Rechavi M."/>
            <person name="Shoguchi E."/>
            <person name="Terry A."/>
            <person name="Yu J.-K."/>
            <person name="Benito-Gutierrez E.L."/>
            <person name="Dubchak I."/>
            <person name="Garcia-Fernandez J."/>
            <person name="Gibson-Brown J.J."/>
            <person name="Grigoriev I.V."/>
            <person name="Horton A.C."/>
            <person name="de Jong P.J."/>
            <person name="Jurka J."/>
            <person name="Kapitonov V.V."/>
            <person name="Kohara Y."/>
            <person name="Kuroki Y."/>
            <person name="Lindquist E."/>
            <person name="Lucas S."/>
            <person name="Osoegawa K."/>
            <person name="Pennacchio L.A."/>
            <person name="Salamov A.A."/>
            <person name="Satou Y."/>
            <person name="Sauka-Spengler T."/>
            <person name="Schmutz J."/>
            <person name="Shin-I T."/>
            <person name="Toyoda A."/>
            <person name="Bronner-Fraser M."/>
            <person name="Fujiyama A."/>
            <person name="Holland L.Z."/>
            <person name="Holland P.W.H."/>
            <person name="Satoh N."/>
            <person name="Rokhsar D.S."/>
        </authorList>
    </citation>
    <scope>NUCLEOTIDE SEQUENCE [LARGE SCALE GENOMIC DNA]</scope>
    <source>
        <strain evidence="2">S238N-H82</strain>
        <tissue evidence="2">Testes</tissue>
    </source>
</reference>
<evidence type="ECO:0000313" key="2">
    <source>
        <dbReference type="EMBL" id="EEN47200.1"/>
    </source>
</evidence>
<protein>
    <submittedName>
        <fullName evidence="2">Uncharacterized protein</fullName>
    </submittedName>
</protein>